<dbReference type="InterPro" id="IPR051266">
    <property type="entry name" value="CLCR"/>
</dbReference>
<dbReference type="SUPFAM" id="SSF53300">
    <property type="entry name" value="vWA-like"/>
    <property type="match status" value="3"/>
</dbReference>
<proteinExistence type="predicted"/>
<dbReference type="STRING" id="65489.A0A0D3GI37"/>
<dbReference type="PANTHER" id="PTHR10579">
    <property type="entry name" value="CALCIUM-ACTIVATED CHLORIDE CHANNEL REGULATOR"/>
    <property type="match status" value="1"/>
</dbReference>
<dbReference type="PROSITE" id="PS50234">
    <property type="entry name" value="VWFA"/>
    <property type="match status" value="3"/>
</dbReference>
<sequence>MGQLHNLMLLLPCLIFSTLLHIEAMSVVAPVKVSTTPIFPTIPRAQTNKDFQVLLRVEAPPTADLNGHVPIDVVAVLDVSGSMNDPVAASLESNLQATRLDVLKASMKFIIRKLDDGDRLSIVAFNDGSVKEYSSGLLDVSGDGRSIAGKKIDRLQARGGSGSALMPELQKAVKILDERQGNSRNSVGFILLLTDGDDTTGFRWSRDVIHGAVGKYPVHTFALGAAHDPEALLHIAQESRGTYSFVDDGNLDKIAGALAVPVAAVDTRVSLKAAELGGARIVRVDSGGYESSVACGGASGEVVVGVLYAGEVKSFVVHLHVPAASSTTTFSSVECGYCDAAATVCDHHHHHHCHHRHHQQQLLAIGYSYSHAPGGEAVSIEGHGVFVERPEVAVFSVDGGRQRQTLLPSPVVMQHMVRFELLELVAGFAETEMLSKKGTMQLRGGGARAGDVLQGKWEEFRRARQFWGGVELDGLEEEVDAMVASLRSGLAYVSSWVSSHQMQRATAMGSPEKVIAEFMTPAMVIMLEEARKLPPPLPAAAEAARERRPGCEGGGDLHYVIRQRLELWSKAARERRPGCEGGGDLHYVIRQRLELWSKVRREVPLMYQPSSEQEDVQLTALFREALHNLLLLLVCFFSTLLLAQVMSAAAGMAAVKVSTTPIFSKIPRAQTTKDFQVLLRIEAPPLVDLKGRVPIDLVMVLDVDVESVSLEPVKKAMKFAIQQLSDKDSIAIFGPSMSREVIPKFMSIHGSQRVAKKKVDELEGRRIAGPARSSLVEALKMLEEQPASSSDGRAKFIVLVTDGEDITRFNSGMPEWFTAALAKYPVHAFGLGASHDAAALRLIAQRSHGTYSFLDDGNVDKVASALALCLGGLKSVAAVGARVVLKAASGSGVRIDRISSGDYASSVSQVDGGASGEIVIGALYAGEVKSFVVHLYVPAAPPALRTVEGVCCDQQQLLVASLDGQLYTSGGVDVDDAAAPVDLVVERPNAAVLVPSAIVVNQIFQFSVLKMFDTFIDKEILHRTPVTGRNDVDVDDLGRKLLARWEELVLEHQFWVGLDLGSLDGEITAVANSLSKQYIVGTAYIFSWMSSYKMQRPTAMGIMGQLHNLMLLLPCLIFSTLLHIEAMSVAAVKVSTTPIFPTIPRAKTNKDFQVLLRVEAPPAADLNGHVPIDVVAVLDVSSSMNDPVAAASPESNLQASRLDVLKASMKFIIRKLDDSDRLSIVAFNDGPVEEYSSGLLDVSGDGRSITGKKIDRLQARGGTALMPALEEAVKILDERQGSSRNRVGFILLLTDGDDTTGFRWTRDAIHGAVAKYPVHTFGLGASHDPEALLHIAQGSRGTYSFVDDDNLANIAGALAVCLGGLKTGGYQSSVACGGASGEVVVGVLYAGEVKNFVVHLHVPAASSTTTFSSVECGSYCDAATVCDHCHHRHQQQLLAVGYSYSHVPGFAAAAVSVEGHGVSSRGPRWPSSPSTAADNGKPSSHPPS</sequence>
<evidence type="ECO:0000259" key="3">
    <source>
        <dbReference type="PROSITE" id="PS50234"/>
    </source>
</evidence>
<protein>
    <recommendedName>
        <fullName evidence="3">VWFA domain-containing protein</fullName>
    </recommendedName>
</protein>
<organism evidence="4">
    <name type="scientific">Oryza barthii</name>
    <dbReference type="NCBI Taxonomy" id="65489"/>
    <lineage>
        <taxon>Eukaryota</taxon>
        <taxon>Viridiplantae</taxon>
        <taxon>Streptophyta</taxon>
        <taxon>Embryophyta</taxon>
        <taxon>Tracheophyta</taxon>
        <taxon>Spermatophyta</taxon>
        <taxon>Magnoliopsida</taxon>
        <taxon>Liliopsida</taxon>
        <taxon>Poales</taxon>
        <taxon>Poaceae</taxon>
        <taxon>BOP clade</taxon>
        <taxon>Oryzoideae</taxon>
        <taxon>Oryzeae</taxon>
        <taxon>Oryzinae</taxon>
        <taxon>Oryza</taxon>
    </lineage>
</organism>
<dbReference type="Proteomes" id="UP000026960">
    <property type="component" value="Chromosome 6"/>
</dbReference>
<feature type="domain" description="VWFA" evidence="3">
    <location>
        <begin position="72"/>
        <end position="258"/>
    </location>
</feature>
<keyword evidence="2" id="KW-0732">Signal</keyword>
<dbReference type="SMART" id="SM00327">
    <property type="entry name" value="VWA"/>
    <property type="match status" value="3"/>
</dbReference>
<feature type="signal peptide" evidence="2">
    <location>
        <begin position="1"/>
        <end position="24"/>
    </location>
</feature>
<dbReference type="EnsemblPlants" id="OBART06G19240.1">
    <property type="protein sequence ID" value="OBART06G19240.1"/>
    <property type="gene ID" value="OBART06G19240"/>
</dbReference>
<dbReference type="Pfam" id="PF13768">
    <property type="entry name" value="VWA_3"/>
    <property type="match status" value="3"/>
</dbReference>
<dbReference type="PaxDb" id="65489-OBART06G19240.1"/>
<feature type="domain" description="VWFA" evidence="3">
    <location>
        <begin position="1173"/>
        <end position="1358"/>
    </location>
</feature>
<feature type="region of interest" description="Disordered" evidence="1">
    <location>
        <begin position="1462"/>
        <end position="1488"/>
    </location>
</feature>
<evidence type="ECO:0000313" key="5">
    <source>
        <dbReference type="Proteomes" id="UP000026960"/>
    </source>
</evidence>
<name>A0A0D3GI37_9ORYZ</name>
<evidence type="ECO:0000256" key="1">
    <source>
        <dbReference type="SAM" id="MobiDB-lite"/>
    </source>
</evidence>
<keyword evidence="5" id="KW-1185">Reference proteome</keyword>
<feature type="domain" description="VWFA" evidence="3">
    <location>
        <begin position="696"/>
        <end position="866"/>
    </location>
</feature>
<reference evidence="4" key="1">
    <citation type="journal article" date="2009" name="Rice">
        <title>De Novo Next Generation Sequencing of Plant Genomes.</title>
        <authorList>
            <person name="Rounsley S."/>
            <person name="Marri P.R."/>
            <person name="Yu Y."/>
            <person name="He R."/>
            <person name="Sisneros N."/>
            <person name="Goicoechea J.L."/>
            <person name="Lee S.J."/>
            <person name="Angelova A."/>
            <person name="Kudrna D."/>
            <person name="Luo M."/>
            <person name="Affourtit J."/>
            <person name="Desany B."/>
            <person name="Knight J."/>
            <person name="Niazi F."/>
            <person name="Egholm M."/>
            <person name="Wing R.A."/>
        </authorList>
    </citation>
    <scope>NUCLEOTIDE SEQUENCE [LARGE SCALE GENOMIC DNA]</scope>
    <source>
        <strain evidence="4">cv. IRGC 105608</strain>
    </source>
</reference>
<dbReference type="eggNOG" id="ENOG502QTMS">
    <property type="taxonomic scope" value="Eukaryota"/>
</dbReference>
<dbReference type="InterPro" id="IPR002035">
    <property type="entry name" value="VWF_A"/>
</dbReference>
<feature type="compositionally biased region" description="Low complexity" evidence="1">
    <location>
        <begin position="1463"/>
        <end position="1474"/>
    </location>
</feature>
<feature type="chain" id="PRO_5002262907" description="VWFA domain-containing protein" evidence="2">
    <location>
        <begin position="25"/>
        <end position="1488"/>
    </location>
</feature>
<evidence type="ECO:0000256" key="2">
    <source>
        <dbReference type="SAM" id="SignalP"/>
    </source>
</evidence>
<dbReference type="InterPro" id="IPR036465">
    <property type="entry name" value="vWFA_dom_sf"/>
</dbReference>
<dbReference type="Gramene" id="OBART06G19240.1">
    <property type="protein sequence ID" value="OBART06G19240.1"/>
    <property type="gene ID" value="OBART06G19240"/>
</dbReference>
<dbReference type="Gene3D" id="3.40.50.410">
    <property type="entry name" value="von Willebrand factor, type A domain"/>
    <property type="match status" value="3"/>
</dbReference>
<dbReference type="PANTHER" id="PTHR10579:SF57">
    <property type="entry name" value="OS11G0687100 PROTEIN"/>
    <property type="match status" value="1"/>
</dbReference>
<evidence type="ECO:0000313" key="4">
    <source>
        <dbReference type="EnsemblPlants" id="OBART06G19240.1"/>
    </source>
</evidence>
<accession>A0A0D3GI37</accession>
<dbReference type="HOGENOM" id="CLU_249317_0_0_1"/>
<reference evidence="4" key="2">
    <citation type="submission" date="2015-03" db="UniProtKB">
        <authorList>
            <consortium name="EnsemblPlants"/>
        </authorList>
    </citation>
    <scope>IDENTIFICATION</scope>
</reference>